<dbReference type="Proteomes" id="UP001057375">
    <property type="component" value="Unassembled WGS sequence"/>
</dbReference>
<accession>A0ABQ5KBS9</accession>
<gene>
    <name evidence="2" type="ORF">ADUPG1_000863</name>
</gene>
<keyword evidence="1" id="KW-0812">Transmembrane</keyword>
<sequence length="105" mass="11706">MARNWFQQFNALFRKNTILHLRNWKGTLFVILSPFLWLGILIAIQNLFEDAVPFIAAIGKDMTESLSTTVPSTPPTCDDPCVSLAYTPSNAATDDVISIYKDLLG</sequence>
<proteinExistence type="predicted"/>
<keyword evidence="1" id="KW-0472">Membrane</keyword>
<feature type="transmembrane region" description="Helical" evidence="1">
    <location>
        <begin position="28"/>
        <end position="48"/>
    </location>
</feature>
<evidence type="ECO:0008006" key="4">
    <source>
        <dbReference type="Google" id="ProtNLM"/>
    </source>
</evidence>
<evidence type="ECO:0000313" key="2">
    <source>
        <dbReference type="EMBL" id="GKT28785.1"/>
    </source>
</evidence>
<comment type="caution">
    <text evidence="2">The sequence shown here is derived from an EMBL/GenBank/DDBJ whole genome shotgun (WGS) entry which is preliminary data.</text>
</comment>
<name>A0ABQ5KBS9_9EUKA</name>
<evidence type="ECO:0000256" key="1">
    <source>
        <dbReference type="SAM" id="Phobius"/>
    </source>
</evidence>
<feature type="non-terminal residue" evidence="2">
    <location>
        <position position="105"/>
    </location>
</feature>
<keyword evidence="3" id="KW-1185">Reference proteome</keyword>
<dbReference type="EMBL" id="BQXS01000478">
    <property type="protein sequence ID" value="GKT28785.1"/>
    <property type="molecule type" value="Genomic_DNA"/>
</dbReference>
<keyword evidence="1" id="KW-1133">Transmembrane helix</keyword>
<evidence type="ECO:0000313" key="3">
    <source>
        <dbReference type="Proteomes" id="UP001057375"/>
    </source>
</evidence>
<protein>
    <recommendedName>
        <fullName evidence="4">ABC transporter permease</fullName>
    </recommendedName>
</protein>
<organism evidence="2 3">
    <name type="scientific">Aduncisulcus paluster</name>
    <dbReference type="NCBI Taxonomy" id="2918883"/>
    <lineage>
        <taxon>Eukaryota</taxon>
        <taxon>Metamonada</taxon>
        <taxon>Carpediemonas-like organisms</taxon>
        <taxon>Aduncisulcus</taxon>
    </lineage>
</organism>
<reference evidence="2" key="1">
    <citation type="submission" date="2022-03" db="EMBL/GenBank/DDBJ databases">
        <title>Draft genome sequence of Aduncisulcus paluster, a free-living microaerophilic Fornicata.</title>
        <authorList>
            <person name="Yuyama I."/>
            <person name="Kume K."/>
            <person name="Tamura T."/>
            <person name="Inagaki Y."/>
            <person name="Hashimoto T."/>
        </authorList>
    </citation>
    <scope>NUCLEOTIDE SEQUENCE</scope>
    <source>
        <strain evidence="2">NY0171</strain>
    </source>
</reference>